<feature type="binding site" evidence="4">
    <location>
        <position position="144"/>
    </location>
    <ligand>
        <name>Mn(2+)</name>
        <dbReference type="ChEBI" id="CHEBI:29035"/>
        <label>1</label>
    </ligand>
</feature>
<evidence type="ECO:0000256" key="3">
    <source>
        <dbReference type="ARBA" id="ARBA00022801"/>
    </source>
</evidence>
<proteinExistence type="inferred from homology"/>
<evidence type="ECO:0000256" key="2">
    <source>
        <dbReference type="ARBA" id="ARBA00022723"/>
    </source>
</evidence>
<feature type="binding site" evidence="4">
    <location>
        <position position="258"/>
    </location>
    <ligand>
        <name>Mn(2+)</name>
        <dbReference type="ChEBI" id="CHEBI:29035"/>
        <label>1</label>
    </ligand>
</feature>
<protein>
    <submittedName>
        <fullName evidence="6">Agmatinase</fullName>
        <ecNumber evidence="6">3.5.3.11</ecNumber>
    </submittedName>
</protein>
<feature type="binding site" evidence="4">
    <location>
        <position position="168"/>
    </location>
    <ligand>
        <name>Mn(2+)</name>
        <dbReference type="ChEBI" id="CHEBI:29035"/>
        <label>1</label>
    </ligand>
</feature>
<dbReference type="SUPFAM" id="SSF52768">
    <property type="entry name" value="Arginase/deacetylase"/>
    <property type="match status" value="1"/>
</dbReference>
<evidence type="ECO:0000313" key="6">
    <source>
        <dbReference type="EMBL" id="MBF9234633.1"/>
    </source>
</evidence>
<sequence>MAQNLKQKTDHRSRRERLEAYQPLSGMVVPRFAGISTFMRLPHIAPTQAPGEIDIALLGIPFDGATTNRPGTRLGPRQVREASSLMRLVNYGTLVAPYELCACADVGDVAVNPIDVQDTLRRIEAEVAYLHKGGVTPLSVGGDHIISYPILRALGAEQPLGLIHVDAHSDTGDTYFGGQKLTHGTPFRRAIEDGVLDPKRMVQIGIRGTMYSTDERDWALDQGIRIIDMEEVAEKGIPYAIAEARRVVGTGRTYFTFDIDSIDPAFAPGTGTPEIGGFTSREALQLVRGFRRLNLIGADMVEVSPPLDQSGGTALVGASIAFELLCLLAEARSEREGAAGEGRLNVVGS</sequence>
<comment type="cofactor">
    <cofactor evidence="4">
        <name>Mn(2+)</name>
        <dbReference type="ChEBI" id="CHEBI:29035"/>
    </cofactor>
    <text evidence="4">Binds 2 manganese ions per subunit.</text>
</comment>
<dbReference type="PANTHER" id="PTHR11358">
    <property type="entry name" value="ARGINASE/AGMATINASE"/>
    <property type="match status" value="1"/>
</dbReference>
<accession>A0A931BTW4</accession>
<evidence type="ECO:0000256" key="4">
    <source>
        <dbReference type="PIRSR" id="PIRSR036979-1"/>
    </source>
</evidence>
<comment type="caution">
    <text evidence="6">The sequence shown here is derived from an EMBL/GenBank/DDBJ whole genome shotgun (WGS) entry which is preliminary data.</text>
</comment>
<dbReference type="PROSITE" id="PS01053">
    <property type="entry name" value="ARGINASE_1"/>
    <property type="match status" value="1"/>
</dbReference>
<dbReference type="InterPro" id="IPR005925">
    <property type="entry name" value="Agmatinase-rel"/>
</dbReference>
<keyword evidence="4" id="KW-0464">Manganese</keyword>
<dbReference type="InterPro" id="IPR020855">
    <property type="entry name" value="Ureohydrolase_Mn_BS"/>
</dbReference>
<keyword evidence="7" id="KW-1185">Reference proteome</keyword>
<gene>
    <name evidence="6" type="primary">speB</name>
    <name evidence="6" type="ORF">I2H38_14750</name>
</gene>
<dbReference type="PROSITE" id="PS51409">
    <property type="entry name" value="ARGINASE_2"/>
    <property type="match status" value="1"/>
</dbReference>
<feature type="binding site" evidence="4">
    <location>
        <position position="170"/>
    </location>
    <ligand>
        <name>Mn(2+)</name>
        <dbReference type="ChEBI" id="CHEBI:29035"/>
        <label>1</label>
    </ligand>
</feature>
<dbReference type="CDD" id="cd11592">
    <property type="entry name" value="Agmatinase_PAH"/>
    <property type="match status" value="1"/>
</dbReference>
<name>A0A931BTW4_9HYPH</name>
<dbReference type="GO" id="GO:0033389">
    <property type="term" value="P:putrescine biosynthetic process from arginine, via agmatine"/>
    <property type="evidence" value="ECO:0007669"/>
    <property type="project" value="TreeGrafter"/>
</dbReference>
<dbReference type="PRINTS" id="PR00116">
    <property type="entry name" value="ARGINASE"/>
</dbReference>
<evidence type="ECO:0000256" key="5">
    <source>
        <dbReference type="RuleBase" id="RU003684"/>
    </source>
</evidence>
<dbReference type="NCBIfam" id="TIGR01230">
    <property type="entry name" value="agmatinase"/>
    <property type="match status" value="1"/>
</dbReference>
<organism evidence="6 7">
    <name type="scientific">Microvirga alba</name>
    <dbReference type="NCBI Taxonomy" id="2791025"/>
    <lineage>
        <taxon>Bacteria</taxon>
        <taxon>Pseudomonadati</taxon>
        <taxon>Pseudomonadota</taxon>
        <taxon>Alphaproteobacteria</taxon>
        <taxon>Hyphomicrobiales</taxon>
        <taxon>Methylobacteriaceae</taxon>
        <taxon>Microvirga</taxon>
    </lineage>
</organism>
<evidence type="ECO:0000313" key="7">
    <source>
        <dbReference type="Proteomes" id="UP000599312"/>
    </source>
</evidence>
<dbReference type="AlphaFoldDB" id="A0A931BTW4"/>
<feature type="binding site" evidence="4">
    <location>
        <position position="260"/>
    </location>
    <ligand>
        <name>Mn(2+)</name>
        <dbReference type="ChEBI" id="CHEBI:29035"/>
        <label>1</label>
    </ligand>
</feature>
<dbReference type="Pfam" id="PF00491">
    <property type="entry name" value="Arginase"/>
    <property type="match status" value="1"/>
</dbReference>
<dbReference type="PIRSF" id="PIRSF036979">
    <property type="entry name" value="Arginase"/>
    <property type="match status" value="1"/>
</dbReference>
<dbReference type="InterPro" id="IPR023696">
    <property type="entry name" value="Ureohydrolase_dom_sf"/>
</dbReference>
<dbReference type="GO" id="GO:0008783">
    <property type="term" value="F:agmatinase activity"/>
    <property type="evidence" value="ECO:0007669"/>
    <property type="project" value="UniProtKB-EC"/>
</dbReference>
<dbReference type="GO" id="GO:0046872">
    <property type="term" value="F:metal ion binding"/>
    <property type="evidence" value="ECO:0007669"/>
    <property type="project" value="UniProtKB-KW"/>
</dbReference>
<dbReference type="EMBL" id="JADQDO010000007">
    <property type="protein sequence ID" value="MBF9234633.1"/>
    <property type="molecule type" value="Genomic_DNA"/>
</dbReference>
<dbReference type="RefSeq" id="WP_196272620.1">
    <property type="nucleotide sequence ID" value="NZ_JADQDO010000007.1"/>
</dbReference>
<reference evidence="6" key="1">
    <citation type="submission" date="2020-11" db="EMBL/GenBank/DDBJ databases">
        <authorList>
            <person name="Kim M.K."/>
        </authorList>
    </citation>
    <scope>NUCLEOTIDE SEQUENCE</scope>
    <source>
        <strain evidence="6">BT350</strain>
    </source>
</reference>
<keyword evidence="3 5" id="KW-0378">Hydrolase</keyword>
<dbReference type="EC" id="3.5.3.11" evidence="6"/>
<feature type="binding site" evidence="4">
    <location>
        <position position="166"/>
    </location>
    <ligand>
        <name>Mn(2+)</name>
        <dbReference type="ChEBI" id="CHEBI:29035"/>
        <label>1</label>
    </ligand>
</feature>
<dbReference type="Proteomes" id="UP000599312">
    <property type="component" value="Unassembled WGS sequence"/>
</dbReference>
<dbReference type="PANTHER" id="PTHR11358:SF26">
    <property type="entry name" value="GUANIDINO ACID HYDROLASE, MITOCHONDRIAL"/>
    <property type="match status" value="1"/>
</dbReference>
<dbReference type="Gene3D" id="3.40.800.10">
    <property type="entry name" value="Ureohydrolase domain"/>
    <property type="match status" value="1"/>
</dbReference>
<comment type="similarity">
    <text evidence="1">Belongs to the arginase family. Agmatinase subfamily.</text>
</comment>
<evidence type="ECO:0000256" key="1">
    <source>
        <dbReference type="ARBA" id="ARBA00009227"/>
    </source>
</evidence>
<dbReference type="InterPro" id="IPR006035">
    <property type="entry name" value="Ureohydrolase"/>
</dbReference>
<keyword evidence="2 4" id="KW-0479">Metal-binding</keyword>